<organism evidence="2 3">
    <name type="scientific">Aegilops tauschii subsp. strangulata</name>
    <name type="common">Goatgrass</name>
    <dbReference type="NCBI Taxonomy" id="200361"/>
    <lineage>
        <taxon>Eukaryota</taxon>
        <taxon>Viridiplantae</taxon>
        <taxon>Streptophyta</taxon>
        <taxon>Embryophyta</taxon>
        <taxon>Tracheophyta</taxon>
        <taxon>Spermatophyta</taxon>
        <taxon>Magnoliopsida</taxon>
        <taxon>Liliopsida</taxon>
        <taxon>Poales</taxon>
        <taxon>Poaceae</taxon>
        <taxon>BOP clade</taxon>
        <taxon>Pooideae</taxon>
        <taxon>Triticodae</taxon>
        <taxon>Triticeae</taxon>
        <taxon>Triticinae</taxon>
        <taxon>Aegilops</taxon>
    </lineage>
</organism>
<reference evidence="3" key="2">
    <citation type="journal article" date="2017" name="Nat. Plants">
        <title>The Aegilops tauschii genome reveals multiple impacts of transposons.</title>
        <authorList>
            <person name="Zhao G."/>
            <person name="Zou C."/>
            <person name="Li K."/>
            <person name="Wang K."/>
            <person name="Li T."/>
            <person name="Gao L."/>
            <person name="Zhang X."/>
            <person name="Wang H."/>
            <person name="Yang Z."/>
            <person name="Liu X."/>
            <person name="Jiang W."/>
            <person name="Mao L."/>
            <person name="Kong X."/>
            <person name="Jiao Y."/>
            <person name="Jia J."/>
        </authorList>
    </citation>
    <scope>NUCLEOTIDE SEQUENCE [LARGE SCALE GENOMIC DNA]</scope>
    <source>
        <strain evidence="3">cv. AL8/78</strain>
    </source>
</reference>
<dbReference type="GO" id="GO:0009658">
    <property type="term" value="P:chloroplast organization"/>
    <property type="evidence" value="ECO:0007669"/>
    <property type="project" value="InterPro"/>
</dbReference>
<dbReference type="AlphaFoldDB" id="A0A452Z4I2"/>
<dbReference type="PANTHER" id="PTHR34669:SF1">
    <property type="entry name" value="THIOREDOXIN-LIKE FOLD DOMAIN-CONTAINING PROTEIN MRL7L, CHLOROPLASTIC"/>
    <property type="match status" value="1"/>
</dbReference>
<dbReference type="EnsemblPlants" id="AET1Gv20631000.4">
    <property type="protein sequence ID" value="AET1Gv20631000.4"/>
    <property type="gene ID" value="AET1Gv20631000"/>
</dbReference>
<dbReference type="Gramene" id="AET1Gv20631000.4">
    <property type="protein sequence ID" value="AET1Gv20631000.4"/>
    <property type="gene ID" value="AET1Gv20631000"/>
</dbReference>
<evidence type="ECO:0008006" key="4">
    <source>
        <dbReference type="Google" id="ProtNLM"/>
    </source>
</evidence>
<dbReference type="PANTHER" id="PTHR34669">
    <property type="entry name" value="THIOREDOXIN-LIKE FOLD DOMAIN-CONTAINING PROTEIN MRL7L, CHLOROPLASTIC"/>
    <property type="match status" value="1"/>
</dbReference>
<name>A0A452Z4I2_AEGTS</name>
<reference evidence="2" key="3">
    <citation type="journal article" date="2017" name="Nature">
        <title>Genome sequence of the progenitor of the wheat D genome Aegilops tauschii.</title>
        <authorList>
            <person name="Luo M.C."/>
            <person name="Gu Y.Q."/>
            <person name="Puiu D."/>
            <person name="Wang H."/>
            <person name="Twardziok S.O."/>
            <person name="Deal K.R."/>
            <person name="Huo N."/>
            <person name="Zhu T."/>
            <person name="Wang L."/>
            <person name="Wang Y."/>
            <person name="McGuire P.E."/>
            <person name="Liu S."/>
            <person name="Long H."/>
            <person name="Ramasamy R.K."/>
            <person name="Rodriguez J.C."/>
            <person name="Van S.L."/>
            <person name="Yuan L."/>
            <person name="Wang Z."/>
            <person name="Xia Z."/>
            <person name="Xiao L."/>
            <person name="Anderson O.D."/>
            <person name="Ouyang S."/>
            <person name="Liang Y."/>
            <person name="Zimin A.V."/>
            <person name="Pertea G."/>
            <person name="Qi P."/>
            <person name="Bennetzen J.L."/>
            <person name="Dai X."/>
            <person name="Dawson M.W."/>
            <person name="Muller H.G."/>
            <person name="Kugler K."/>
            <person name="Rivarola-Duarte L."/>
            <person name="Spannagl M."/>
            <person name="Mayer K.F.X."/>
            <person name="Lu F.H."/>
            <person name="Bevan M.W."/>
            <person name="Leroy P."/>
            <person name="Li P."/>
            <person name="You F.M."/>
            <person name="Sun Q."/>
            <person name="Liu Z."/>
            <person name="Lyons E."/>
            <person name="Wicker T."/>
            <person name="Salzberg S.L."/>
            <person name="Devos K.M."/>
            <person name="Dvorak J."/>
        </authorList>
    </citation>
    <scope>NUCLEOTIDE SEQUENCE [LARGE SCALE GENOMIC DNA]</scope>
    <source>
        <strain evidence="2">cv. AL8/78</strain>
    </source>
</reference>
<dbReference type="GO" id="GO:0006355">
    <property type="term" value="P:regulation of DNA-templated transcription"/>
    <property type="evidence" value="ECO:0007669"/>
    <property type="project" value="InterPro"/>
</dbReference>
<feature type="region of interest" description="Disordered" evidence="1">
    <location>
        <begin position="63"/>
        <end position="96"/>
    </location>
</feature>
<sequence length="353" mass="39961">MALRCSLPATCSMFCPKRPEHPSWHALPPRFVVSFGSCPRSRPSLGPVLAARAWALRASDPKAGRLVIGGGPRSADPDSDSEDDDEGPVRMTDQERRTLRRKIREMMDRMPETRELTDPEEKKAKMRELLTKYELVVEEEDPEWPEDAQDGMGFGLDQFFDKITIKPEKRDDADDDDGVDDGKKEVVWEDDNYIKPVRDVKTKDWDDTVFTDFGPLIVLVHNRYKRLQDNEMARTELVKAIETFWEHDLPSPRCVAVDACAEPDLVAALKVSGFPELLFTNAGKILHREKGCPVGRGVGEDDSLLLLQGRETTLLERNRRPGAREGPSDVVKGRVVRASTSILPQYNFLVYQE</sequence>
<feature type="compositionally biased region" description="Acidic residues" evidence="1">
    <location>
        <begin position="77"/>
        <end position="86"/>
    </location>
</feature>
<evidence type="ECO:0000256" key="1">
    <source>
        <dbReference type="SAM" id="MobiDB-lite"/>
    </source>
</evidence>
<dbReference type="InterPro" id="IPR044701">
    <property type="entry name" value="MRL7/MRL7L"/>
</dbReference>
<evidence type="ECO:0000313" key="3">
    <source>
        <dbReference type="Proteomes" id="UP000015105"/>
    </source>
</evidence>
<keyword evidence="3" id="KW-1185">Reference proteome</keyword>
<reference evidence="2" key="4">
    <citation type="submission" date="2019-03" db="UniProtKB">
        <authorList>
            <consortium name="EnsemblPlants"/>
        </authorList>
    </citation>
    <scope>IDENTIFICATION</scope>
</reference>
<dbReference type="Proteomes" id="UP000015105">
    <property type="component" value="Chromosome 1D"/>
</dbReference>
<reference evidence="2" key="5">
    <citation type="journal article" date="2021" name="G3 (Bethesda)">
        <title>Aegilops tauschii genome assembly Aet v5.0 features greater sequence contiguity and improved annotation.</title>
        <authorList>
            <person name="Wang L."/>
            <person name="Zhu T."/>
            <person name="Rodriguez J.C."/>
            <person name="Deal K.R."/>
            <person name="Dubcovsky J."/>
            <person name="McGuire P.E."/>
            <person name="Lux T."/>
            <person name="Spannagl M."/>
            <person name="Mayer K.F.X."/>
            <person name="Baldrich P."/>
            <person name="Meyers B.C."/>
            <person name="Huo N."/>
            <person name="Gu Y.Q."/>
            <person name="Zhou H."/>
            <person name="Devos K.M."/>
            <person name="Bennetzen J.L."/>
            <person name="Unver T."/>
            <person name="Budak H."/>
            <person name="Gulick P.J."/>
            <person name="Galiba G."/>
            <person name="Kalapos B."/>
            <person name="Nelson D.R."/>
            <person name="Li P."/>
            <person name="You F.M."/>
            <person name="Luo M.C."/>
            <person name="Dvorak J."/>
        </authorList>
    </citation>
    <scope>NUCLEOTIDE SEQUENCE [LARGE SCALE GENOMIC DNA]</scope>
    <source>
        <strain evidence="2">cv. AL8/78</strain>
    </source>
</reference>
<dbReference type="STRING" id="200361.A0A452Z4I2"/>
<proteinExistence type="predicted"/>
<evidence type="ECO:0000313" key="2">
    <source>
        <dbReference type="EnsemblPlants" id="AET1Gv20631000.4"/>
    </source>
</evidence>
<dbReference type="GO" id="GO:0009570">
    <property type="term" value="C:chloroplast stroma"/>
    <property type="evidence" value="ECO:0007669"/>
    <property type="project" value="TreeGrafter"/>
</dbReference>
<protein>
    <recommendedName>
        <fullName evidence="4">Thioredoxin domain-containing protein</fullName>
    </recommendedName>
</protein>
<accession>A0A452Z4I2</accession>
<reference evidence="3" key="1">
    <citation type="journal article" date="2014" name="Science">
        <title>Ancient hybridizations among the ancestral genomes of bread wheat.</title>
        <authorList>
            <consortium name="International Wheat Genome Sequencing Consortium,"/>
            <person name="Marcussen T."/>
            <person name="Sandve S.R."/>
            <person name="Heier L."/>
            <person name="Spannagl M."/>
            <person name="Pfeifer M."/>
            <person name="Jakobsen K.S."/>
            <person name="Wulff B.B."/>
            <person name="Steuernagel B."/>
            <person name="Mayer K.F."/>
            <person name="Olsen O.A."/>
        </authorList>
    </citation>
    <scope>NUCLEOTIDE SEQUENCE [LARGE SCALE GENOMIC DNA]</scope>
    <source>
        <strain evidence="3">cv. AL8/78</strain>
    </source>
</reference>